<accession>A0A6C7E4A6</accession>
<keyword evidence="4 6" id="KW-0238">DNA-binding</keyword>
<dbReference type="Pfam" id="PF08281">
    <property type="entry name" value="Sigma70_r4_2"/>
    <property type="match status" value="1"/>
</dbReference>
<evidence type="ECO:0000256" key="6">
    <source>
        <dbReference type="RuleBase" id="RU000716"/>
    </source>
</evidence>
<evidence type="ECO:0000256" key="4">
    <source>
        <dbReference type="ARBA" id="ARBA00023125"/>
    </source>
</evidence>
<dbReference type="SUPFAM" id="SSF88659">
    <property type="entry name" value="Sigma3 and sigma4 domains of RNA polymerase sigma factors"/>
    <property type="match status" value="1"/>
</dbReference>
<evidence type="ECO:0000256" key="3">
    <source>
        <dbReference type="ARBA" id="ARBA00023082"/>
    </source>
</evidence>
<evidence type="ECO:0000259" key="7">
    <source>
        <dbReference type="Pfam" id="PF04542"/>
    </source>
</evidence>
<dbReference type="PROSITE" id="PS01063">
    <property type="entry name" value="SIGMA70_ECF"/>
    <property type="match status" value="1"/>
</dbReference>
<gene>
    <name evidence="9" type="ORF">YM304_11470</name>
</gene>
<proteinExistence type="inferred from homology"/>
<evidence type="ECO:0000259" key="8">
    <source>
        <dbReference type="Pfam" id="PF08281"/>
    </source>
</evidence>
<dbReference type="InterPro" id="IPR013325">
    <property type="entry name" value="RNA_pol_sigma_r2"/>
</dbReference>
<dbReference type="InterPro" id="IPR007627">
    <property type="entry name" value="RNA_pol_sigma70_r2"/>
</dbReference>
<dbReference type="SUPFAM" id="SSF88946">
    <property type="entry name" value="Sigma2 domain of RNA polymerase sigma factors"/>
    <property type="match status" value="1"/>
</dbReference>
<evidence type="ECO:0000256" key="5">
    <source>
        <dbReference type="ARBA" id="ARBA00023163"/>
    </source>
</evidence>
<dbReference type="InterPro" id="IPR036388">
    <property type="entry name" value="WH-like_DNA-bd_sf"/>
</dbReference>
<keyword evidence="10" id="KW-1185">Reference proteome</keyword>
<dbReference type="Pfam" id="PF04542">
    <property type="entry name" value="Sigma70_r2"/>
    <property type="match status" value="1"/>
</dbReference>
<dbReference type="RefSeq" id="WP_015440708.1">
    <property type="nucleotide sequence ID" value="NC_020520.1"/>
</dbReference>
<dbReference type="InterPro" id="IPR000838">
    <property type="entry name" value="RNA_pol_sigma70_ECF_CS"/>
</dbReference>
<keyword evidence="3 6" id="KW-0731">Sigma factor</keyword>
<feature type="domain" description="RNA polymerase sigma-70 region 2" evidence="7">
    <location>
        <begin position="22"/>
        <end position="87"/>
    </location>
</feature>
<dbReference type="KEGG" id="aym:YM304_11470"/>
<organism evidence="9 10">
    <name type="scientific">Ilumatobacter coccineus (strain NBRC 103263 / KCTC 29153 / YM16-304)</name>
    <dbReference type="NCBI Taxonomy" id="1313172"/>
    <lineage>
        <taxon>Bacteria</taxon>
        <taxon>Bacillati</taxon>
        <taxon>Actinomycetota</taxon>
        <taxon>Acidimicrobiia</taxon>
        <taxon>Acidimicrobiales</taxon>
        <taxon>Ilumatobacteraceae</taxon>
        <taxon>Ilumatobacter</taxon>
    </lineage>
</organism>
<dbReference type="Gene3D" id="1.10.1740.10">
    <property type="match status" value="1"/>
</dbReference>
<reference evidence="9 10" key="1">
    <citation type="journal article" date="2013" name="Int. J. Syst. Evol. Microbiol.">
        <title>Ilumatobacter nonamiense sp. nov. and Ilumatobacter coccineum sp. nov., isolated from seashore sand.</title>
        <authorList>
            <person name="Matsumoto A."/>
            <person name="Kasai H."/>
            <person name="Matsuo Y."/>
            <person name="Shizuri Y."/>
            <person name="Ichikawa N."/>
            <person name="Fujita N."/>
            <person name="Omura S."/>
            <person name="Takahashi Y."/>
        </authorList>
    </citation>
    <scope>NUCLEOTIDE SEQUENCE [LARGE SCALE GENOMIC DNA]</scope>
    <source>
        <strain evidence="10">NBRC 103263 / KCTC 29153 / YM16-304</strain>
    </source>
</reference>
<dbReference type="PANTHER" id="PTHR43133">
    <property type="entry name" value="RNA POLYMERASE ECF-TYPE SIGMA FACTO"/>
    <property type="match status" value="1"/>
</dbReference>
<dbReference type="InterPro" id="IPR013249">
    <property type="entry name" value="RNA_pol_sigma70_r4_t2"/>
</dbReference>
<dbReference type="InterPro" id="IPR014284">
    <property type="entry name" value="RNA_pol_sigma-70_dom"/>
</dbReference>
<evidence type="ECO:0000313" key="9">
    <source>
        <dbReference type="EMBL" id="BAN01461.1"/>
    </source>
</evidence>
<evidence type="ECO:0000256" key="2">
    <source>
        <dbReference type="ARBA" id="ARBA00023015"/>
    </source>
</evidence>
<dbReference type="Proteomes" id="UP000011863">
    <property type="component" value="Chromosome"/>
</dbReference>
<evidence type="ECO:0000313" key="10">
    <source>
        <dbReference type="Proteomes" id="UP000011863"/>
    </source>
</evidence>
<protein>
    <recommendedName>
        <fullName evidence="6">RNA polymerase sigma factor</fullName>
    </recommendedName>
</protein>
<dbReference type="GO" id="GO:0006352">
    <property type="term" value="P:DNA-templated transcription initiation"/>
    <property type="evidence" value="ECO:0007669"/>
    <property type="project" value="InterPro"/>
</dbReference>
<dbReference type="CDD" id="cd06171">
    <property type="entry name" value="Sigma70_r4"/>
    <property type="match status" value="1"/>
</dbReference>
<dbReference type="NCBIfam" id="TIGR02937">
    <property type="entry name" value="sigma70-ECF"/>
    <property type="match status" value="1"/>
</dbReference>
<dbReference type="GO" id="GO:0006950">
    <property type="term" value="P:response to stress"/>
    <property type="evidence" value="ECO:0007669"/>
    <property type="project" value="UniProtKB-ARBA"/>
</dbReference>
<keyword evidence="5 6" id="KW-0804">Transcription</keyword>
<name>A0A6C7E4A6_ILUCY</name>
<evidence type="ECO:0000256" key="1">
    <source>
        <dbReference type="ARBA" id="ARBA00010641"/>
    </source>
</evidence>
<comment type="similarity">
    <text evidence="1 6">Belongs to the sigma-70 factor family. ECF subfamily.</text>
</comment>
<dbReference type="GO" id="GO:0016987">
    <property type="term" value="F:sigma factor activity"/>
    <property type="evidence" value="ECO:0007669"/>
    <property type="project" value="UniProtKB-KW"/>
</dbReference>
<dbReference type="Gene3D" id="1.10.10.10">
    <property type="entry name" value="Winged helix-like DNA-binding domain superfamily/Winged helix DNA-binding domain"/>
    <property type="match status" value="1"/>
</dbReference>
<feature type="domain" description="RNA polymerase sigma factor 70 region 4 type 2" evidence="8">
    <location>
        <begin position="117"/>
        <end position="169"/>
    </location>
</feature>
<dbReference type="EMBL" id="AP012057">
    <property type="protein sequence ID" value="BAN01461.1"/>
    <property type="molecule type" value="Genomic_DNA"/>
</dbReference>
<keyword evidence="2 6" id="KW-0805">Transcription regulation</keyword>
<dbReference type="PANTHER" id="PTHR43133:SF46">
    <property type="entry name" value="RNA POLYMERASE SIGMA-70 FACTOR ECF SUBFAMILY"/>
    <property type="match status" value="1"/>
</dbReference>
<dbReference type="AlphaFoldDB" id="A0A6C7E4A6"/>
<sequence>MTTDADIDATPASSDEGAFALIVEEHSAAVYRLARSVVRDPALADDVTQDTFIKVWKHLDSFRGESSLRSWILRIAHNTAVSTLRKIRDSATDPAKLPEVSDPIGTTRVVEGRIAADELRDALEELDELTRSIVVLREVEGMSYDDIASTLDVPIPTVKTRLLRARRRLATMLDEWRPDGAMS</sequence>
<dbReference type="GO" id="GO:0003677">
    <property type="term" value="F:DNA binding"/>
    <property type="evidence" value="ECO:0007669"/>
    <property type="project" value="UniProtKB-KW"/>
</dbReference>
<dbReference type="InterPro" id="IPR013324">
    <property type="entry name" value="RNA_pol_sigma_r3/r4-like"/>
</dbReference>
<dbReference type="InterPro" id="IPR039425">
    <property type="entry name" value="RNA_pol_sigma-70-like"/>
</dbReference>